<dbReference type="AlphaFoldDB" id="A0A0E9X4N8"/>
<name>A0A0E9X4N8_ANGAN</name>
<organism evidence="1">
    <name type="scientific">Anguilla anguilla</name>
    <name type="common">European freshwater eel</name>
    <name type="synonym">Muraena anguilla</name>
    <dbReference type="NCBI Taxonomy" id="7936"/>
    <lineage>
        <taxon>Eukaryota</taxon>
        <taxon>Metazoa</taxon>
        <taxon>Chordata</taxon>
        <taxon>Craniata</taxon>
        <taxon>Vertebrata</taxon>
        <taxon>Euteleostomi</taxon>
        <taxon>Actinopterygii</taxon>
        <taxon>Neopterygii</taxon>
        <taxon>Teleostei</taxon>
        <taxon>Anguilliformes</taxon>
        <taxon>Anguillidae</taxon>
        <taxon>Anguilla</taxon>
    </lineage>
</organism>
<reference evidence="1" key="2">
    <citation type="journal article" date="2015" name="Fish Shellfish Immunol.">
        <title>Early steps in the European eel (Anguilla anguilla)-Vibrio vulnificus interaction in the gills: Role of the RtxA13 toxin.</title>
        <authorList>
            <person name="Callol A."/>
            <person name="Pajuelo D."/>
            <person name="Ebbesson L."/>
            <person name="Teles M."/>
            <person name="MacKenzie S."/>
            <person name="Amaro C."/>
        </authorList>
    </citation>
    <scope>NUCLEOTIDE SEQUENCE</scope>
</reference>
<accession>A0A0E9X4N8</accession>
<reference evidence="1" key="1">
    <citation type="submission" date="2014-11" db="EMBL/GenBank/DDBJ databases">
        <authorList>
            <person name="Amaro Gonzalez C."/>
        </authorList>
    </citation>
    <scope>NUCLEOTIDE SEQUENCE</scope>
</reference>
<dbReference type="EMBL" id="GBXM01011919">
    <property type="protein sequence ID" value="JAH96658.1"/>
    <property type="molecule type" value="Transcribed_RNA"/>
</dbReference>
<proteinExistence type="predicted"/>
<evidence type="ECO:0000313" key="1">
    <source>
        <dbReference type="EMBL" id="JAH96658.1"/>
    </source>
</evidence>
<sequence>MKYYTRVPTVQSVFSLFLISSQHDLHRLRRENSTCLNFHFSRKFVTKPVLENEEHITRGPPLNTQEKSHYLRDFSWADSRHLCFL</sequence>
<protein>
    <submittedName>
        <fullName evidence="1">Uncharacterized protein</fullName>
    </submittedName>
</protein>